<dbReference type="PRINTS" id="PR00455">
    <property type="entry name" value="HTHTETR"/>
</dbReference>
<dbReference type="STRING" id="81857.IV38_GL001836"/>
<dbReference type="EMBL" id="JQAZ01000006">
    <property type="protein sequence ID" value="KRN30534.1"/>
    <property type="molecule type" value="Genomic_DNA"/>
</dbReference>
<evidence type="ECO:0000259" key="3">
    <source>
        <dbReference type="PROSITE" id="PS50977"/>
    </source>
</evidence>
<dbReference type="Gene3D" id="1.10.357.10">
    <property type="entry name" value="Tetracycline Repressor, domain 2"/>
    <property type="match status" value="1"/>
</dbReference>
<name>A0A0R2FSM8_9LACO</name>
<feature type="DNA-binding region" description="H-T-H motif" evidence="2">
    <location>
        <begin position="68"/>
        <end position="87"/>
    </location>
</feature>
<dbReference type="PANTHER" id="PTHR30055">
    <property type="entry name" value="HTH-TYPE TRANSCRIPTIONAL REGULATOR RUTR"/>
    <property type="match status" value="1"/>
</dbReference>
<dbReference type="PANTHER" id="PTHR30055:SF222">
    <property type="entry name" value="REGULATORY PROTEIN"/>
    <property type="match status" value="1"/>
</dbReference>
<gene>
    <name evidence="4" type="ORF">IV38_GL001836</name>
    <name evidence="5" type="ORF">IV40_GL001719</name>
</gene>
<sequence length="238" mass="27526">MNYNIFIVHLLKRRKAVKRILRKKVFFRVPVLKAGKNMKRVLKKQQVANRILQTATQMFTQEGYHPTQVAAVAKRAHVSKVTLYKYYPSKLDLGNAVLVRIIEDGYAAYGRFLDDPDMDFDDKLRTIMSVETKSYQRLNMDFVQFVLTNLQGKLGPTSAAQAYNAGKKHFWLVLIKQGRAEGKIDPHISDDSLMIFADMFINYFLTHQYQADFDVTKLKEEGPELLQLFFYGFVGKQA</sequence>
<dbReference type="SUPFAM" id="SSF46689">
    <property type="entry name" value="Homeodomain-like"/>
    <property type="match status" value="1"/>
</dbReference>
<accession>A0A0R2FSM8</accession>
<evidence type="ECO:0000313" key="6">
    <source>
        <dbReference type="Proteomes" id="UP000051645"/>
    </source>
</evidence>
<evidence type="ECO:0000313" key="5">
    <source>
        <dbReference type="EMBL" id="KRN30534.1"/>
    </source>
</evidence>
<dbReference type="EMBL" id="JQAT01000005">
    <property type="protein sequence ID" value="KRN27995.1"/>
    <property type="molecule type" value="Genomic_DNA"/>
</dbReference>
<keyword evidence="6" id="KW-1185">Reference proteome</keyword>
<dbReference type="AlphaFoldDB" id="A0A0R2FSM8"/>
<dbReference type="Pfam" id="PF00440">
    <property type="entry name" value="TetR_N"/>
    <property type="match status" value="1"/>
</dbReference>
<evidence type="ECO:0000256" key="2">
    <source>
        <dbReference type="PROSITE-ProRule" id="PRU00335"/>
    </source>
</evidence>
<dbReference type="GO" id="GO:0003677">
    <property type="term" value="F:DNA binding"/>
    <property type="evidence" value="ECO:0007669"/>
    <property type="project" value="UniProtKB-UniRule"/>
</dbReference>
<comment type="caution">
    <text evidence="5">The sequence shown here is derived from an EMBL/GenBank/DDBJ whole genome shotgun (WGS) entry which is preliminary data.</text>
</comment>
<dbReference type="Proteomes" id="UP000051751">
    <property type="component" value="Unassembled WGS sequence"/>
</dbReference>
<evidence type="ECO:0000313" key="7">
    <source>
        <dbReference type="Proteomes" id="UP000051751"/>
    </source>
</evidence>
<dbReference type="InterPro" id="IPR001647">
    <property type="entry name" value="HTH_TetR"/>
</dbReference>
<dbReference type="GO" id="GO:0006355">
    <property type="term" value="P:regulation of DNA-templated transcription"/>
    <property type="evidence" value="ECO:0007669"/>
    <property type="project" value="UniProtKB-ARBA"/>
</dbReference>
<keyword evidence="1 2" id="KW-0238">DNA-binding</keyword>
<dbReference type="Proteomes" id="UP000051645">
    <property type="component" value="Unassembled WGS sequence"/>
</dbReference>
<dbReference type="PATRIC" id="fig|81857.3.peg.1853"/>
<organism evidence="5 6">
    <name type="scientific">Lactobacillus selangorensis</name>
    <dbReference type="NCBI Taxonomy" id="81857"/>
    <lineage>
        <taxon>Bacteria</taxon>
        <taxon>Bacillati</taxon>
        <taxon>Bacillota</taxon>
        <taxon>Bacilli</taxon>
        <taxon>Lactobacillales</taxon>
        <taxon>Lactobacillaceae</taxon>
        <taxon>Lactobacillus</taxon>
    </lineage>
</organism>
<dbReference type="PROSITE" id="PS50977">
    <property type="entry name" value="HTH_TETR_2"/>
    <property type="match status" value="1"/>
</dbReference>
<protein>
    <submittedName>
        <fullName evidence="5">TetR family transcriptional regulator</fullName>
    </submittedName>
</protein>
<evidence type="ECO:0000313" key="4">
    <source>
        <dbReference type="EMBL" id="KRN27995.1"/>
    </source>
</evidence>
<feature type="domain" description="HTH tetR-type" evidence="3">
    <location>
        <begin position="45"/>
        <end position="105"/>
    </location>
</feature>
<reference evidence="6 7" key="1">
    <citation type="journal article" date="2015" name="Genome Announc.">
        <title>Expanding the biotechnology potential of lactobacilli through comparative genomics of 213 strains and associated genera.</title>
        <authorList>
            <person name="Sun Z."/>
            <person name="Harris H.M."/>
            <person name="McCann A."/>
            <person name="Guo C."/>
            <person name="Argimon S."/>
            <person name="Zhang W."/>
            <person name="Yang X."/>
            <person name="Jeffery I.B."/>
            <person name="Cooney J.C."/>
            <person name="Kagawa T.F."/>
            <person name="Liu W."/>
            <person name="Song Y."/>
            <person name="Salvetti E."/>
            <person name="Wrobel A."/>
            <person name="Rasinkangas P."/>
            <person name="Parkhill J."/>
            <person name="Rea M.C."/>
            <person name="O'Sullivan O."/>
            <person name="Ritari J."/>
            <person name="Douillard F.P."/>
            <person name="Paul Ross R."/>
            <person name="Yang R."/>
            <person name="Briner A.E."/>
            <person name="Felis G.E."/>
            <person name="de Vos W.M."/>
            <person name="Barrangou R."/>
            <person name="Klaenhammer T.R."/>
            <person name="Caufield P.W."/>
            <person name="Cui Y."/>
            <person name="Zhang H."/>
            <person name="O'Toole P.W."/>
        </authorList>
    </citation>
    <scope>NUCLEOTIDE SEQUENCE [LARGE SCALE GENOMIC DNA]</scope>
    <source>
        <strain evidence="4 7">ATCC BAA-66</strain>
        <strain evidence="5 6">DSM 13344</strain>
    </source>
</reference>
<dbReference type="InterPro" id="IPR009057">
    <property type="entry name" value="Homeodomain-like_sf"/>
</dbReference>
<proteinExistence type="predicted"/>
<dbReference type="InterPro" id="IPR050109">
    <property type="entry name" value="HTH-type_TetR-like_transc_reg"/>
</dbReference>
<evidence type="ECO:0000256" key="1">
    <source>
        <dbReference type="ARBA" id="ARBA00023125"/>
    </source>
</evidence>